<dbReference type="AlphaFoldDB" id="A0A081NZY2"/>
<accession>A0A081NZY2</accession>
<name>A0A081NZY2_9BACL</name>
<keyword evidence="1" id="KW-0812">Transmembrane</keyword>
<keyword evidence="1" id="KW-0472">Membrane</keyword>
<gene>
    <name evidence="2" type="ORF">ET33_09820</name>
</gene>
<dbReference type="EMBL" id="JNVM01000017">
    <property type="protein sequence ID" value="KEQ24005.1"/>
    <property type="molecule type" value="Genomic_DNA"/>
</dbReference>
<evidence type="ECO:0000256" key="1">
    <source>
        <dbReference type="SAM" id="Phobius"/>
    </source>
</evidence>
<evidence type="ECO:0000313" key="2">
    <source>
        <dbReference type="EMBL" id="KEQ24005.1"/>
    </source>
</evidence>
<organism evidence="2 3">
    <name type="scientific">Paenibacillus tyrfis</name>
    <dbReference type="NCBI Taxonomy" id="1501230"/>
    <lineage>
        <taxon>Bacteria</taxon>
        <taxon>Bacillati</taxon>
        <taxon>Bacillota</taxon>
        <taxon>Bacilli</taxon>
        <taxon>Bacillales</taxon>
        <taxon>Paenibacillaceae</taxon>
        <taxon>Paenibacillus</taxon>
    </lineage>
</organism>
<sequence length="159" mass="17815">MMTREHGFKLGVLVYLLAWFIGSFWMTGAIRSGRITHWLGIKLLPPVTEYAYYALAGAIGGTMYAMRLFFEYYDSMTPRWYWWYLLRPIKCAGAAMMTIVLFKSGIMLLQTGTSMEAKIGIAFLVGFGYGKLMDKLRTLTEALFNGSGNGGKSGDDSPK</sequence>
<dbReference type="RefSeq" id="WP_036686083.1">
    <property type="nucleotide sequence ID" value="NZ_JNVM01000017.1"/>
</dbReference>
<dbReference type="Proteomes" id="UP000028123">
    <property type="component" value="Unassembled WGS sequence"/>
</dbReference>
<evidence type="ECO:0000313" key="3">
    <source>
        <dbReference type="Proteomes" id="UP000028123"/>
    </source>
</evidence>
<feature type="transmembrane region" description="Helical" evidence="1">
    <location>
        <begin position="12"/>
        <end position="30"/>
    </location>
</feature>
<dbReference type="OrthoDB" id="2382179at2"/>
<protein>
    <submittedName>
        <fullName evidence="2">Uncharacterized protein</fullName>
    </submittedName>
</protein>
<feature type="transmembrane region" description="Helical" evidence="1">
    <location>
        <begin position="82"/>
        <end position="102"/>
    </location>
</feature>
<comment type="caution">
    <text evidence="2">The sequence shown here is derived from an EMBL/GenBank/DDBJ whole genome shotgun (WGS) entry which is preliminary data.</text>
</comment>
<reference evidence="2 3" key="1">
    <citation type="submission" date="2014-06" db="EMBL/GenBank/DDBJ databases">
        <title>Draft genome sequence of Paenibacillus sp. MSt1.</title>
        <authorList>
            <person name="Aw Y.K."/>
            <person name="Ong K.S."/>
            <person name="Gan H.M."/>
            <person name="Lee S.M."/>
        </authorList>
    </citation>
    <scope>NUCLEOTIDE SEQUENCE [LARGE SCALE GENOMIC DNA]</scope>
    <source>
        <strain evidence="2 3">MSt1</strain>
    </source>
</reference>
<dbReference type="eggNOG" id="ENOG5032VHU">
    <property type="taxonomic scope" value="Bacteria"/>
</dbReference>
<feature type="transmembrane region" description="Helical" evidence="1">
    <location>
        <begin position="50"/>
        <end position="70"/>
    </location>
</feature>
<proteinExistence type="predicted"/>
<keyword evidence="1" id="KW-1133">Transmembrane helix</keyword>
<feature type="transmembrane region" description="Helical" evidence="1">
    <location>
        <begin position="108"/>
        <end position="129"/>
    </location>
</feature>
<keyword evidence="3" id="KW-1185">Reference proteome</keyword>